<accession>A0A239AJE7</accession>
<dbReference type="Gene3D" id="3.40.50.300">
    <property type="entry name" value="P-loop containing nucleotide triphosphate hydrolases"/>
    <property type="match status" value="1"/>
</dbReference>
<organism evidence="1 2">
    <name type="scientific">Dokdonia pacifica</name>
    <dbReference type="NCBI Taxonomy" id="1627892"/>
    <lineage>
        <taxon>Bacteria</taxon>
        <taxon>Pseudomonadati</taxon>
        <taxon>Bacteroidota</taxon>
        <taxon>Flavobacteriia</taxon>
        <taxon>Flavobacteriales</taxon>
        <taxon>Flavobacteriaceae</taxon>
        <taxon>Dokdonia</taxon>
    </lineage>
</organism>
<evidence type="ECO:0000313" key="2">
    <source>
        <dbReference type="Proteomes" id="UP000198379"/>
    </source>
</evidence>
<name>A0A239AJE7_9FLAO</name>
<dbReference type="SUPFAM" id="SSF52540">
    <property type="entry name" value="P-loop containing nucleoside triphosphate hydrolases"/>
    <property type="match status" value="1"/>
</dbReference>
<dbReference type="InterPro" id="IPR027417">
    <property type="entry name" value="P-loop_NTPase"/>
</dbReference>
<dbReference type="RefSeq" id="WP_089372234.1">
    <property type="nucleotide sequence ID" value="NZ_BMEP01000008.1"/>
</dbReference>
<sequence>MNLLKSLLKKNKNTISENLQVSFIDKPLLHFVDENLKKHPWTLRHAIMGTQIFGATGSGKSSGSGKTIAQAFLKNGFGGIVLCAKPNERKEWEEYAKKTNRQKDLVIFSNKNNLRFDPLIYESTRITSGGGQTLNIVDLIMRIYEIGQTFMSSSGTIETERYWENALRRTVSRSIELLKIVGEDVTIENLRKIIIDSGNEQQIKDFKEYIEAIQSVNKDDTDYNLLVKAIKELAQANYCLKLIKRGKVLESSGEINTEKFYFLCSYYLTEFHSLSEKTKSTISEYYLGLIEPFLSGILKEHFVGSCDASLRPESTYLHGKIIILDFSIKEFLLSGAYIQGVYKYIWQQAMERRDIKSNNRPVFLWADESQYFINPQYDSLFQTTARSSFVCSVYLTQNINNYYFSMGSSNAIARTKSLVGNLATKIFHANSDFDTNEFAANVISKKEKIKTTLNFGERNLTKSNVSNYDFQIPPNEFIALKTGGAKKLVTAIITQTGRLFEKENFIRAKFIQD</sequence>
<dbReference type="EMBL" id="FZNY01000004">
    <property type="protein sequence ID" value="SNR95164.1"/>
    <property type="molecule type" value="Genomic_DNA"/>
</dbReference>
<protein>
    <recommendedName>
        <fullName evidence="3">TraM recognition site of TraD and TraG</fullName>
    </recommendedName>
</protein>
<dbReference type="OrthoDB" id="179860at2"/>
<dbReference type="AlphaFoldDB" id="A0A239AJE7"/>
<evidence type="ECO:0000313" key="1">
    <source>
        <dbReference type="EMBL" id="SNR95164.1"/>
    </source>
</evidence>
<reference evidence="1 2" key="1">
    <citation type="submission" date="2017-06" db="EMBL/GenBank/DDBJ databases">
        <authorList>
            <person name="Kim H.J."/>
            <person name="Triplett B.A."/>
        </authorList>
    </citation>
    <scope>NUCLEOTIDE SEQUENCE [LARGE SCALE GENOMIC DNA]</scope>
    <source>
        <strain evidence="1 2">DSM 25597</strain>
    </source>
</reference>
<evidence type="ECO:0008006" key="3">
    <source>
        <dbReference type="Google" id="ProtNLM"/>
    </source>
</evidence>
<dbReference type="Proteomes" id="UP000198379">
    <property type="component" value="Unassembled WGS sequence"/>
</dbReference>
<gene>
    <name evidence="1" type="ORF">SAMN06265376_104450</name>
</gene>
<keyword evidence="2" id="KW-1185">Reference proteome</keyword>
<proteinExistence type="predicted"/>